<feature type="domain" description="SPW repeat-containing integral membrane" evidence="2">
    <location>
        <begin position="11"/>
        <end position="107"/>
    </location>
</feature>
<dbReference type="AlphaFoldDB" id="A0A1F5SPM2"/>
<dbReference type="Pfam" id="PF03779">
    <property type="entry name" value="SPW"/>
    <property type="match status" value="1"/>
</dbReference>
<dbReference type="EMBL" id="MFGB01000002">
    <property type="protein sequence ID" value="OGF28171.1"/>
    <property type="molecule type" value="Genomic_DNA"/>
</dbReference>
<dbReference type="STRING" id="1797994.A2227_06765"/>
<evidence type="ECO:0000259" key="2">
    <source>
        <dbReference type="Pfam" id="PF03779"/>
    </source>
</evidence>
<keyword evidence="1" id="KW-0472">Membrane</keyword>
<feature type="transmembrane region" description="Helical" evidence="1">
    <location>
        <begin position="36"/>
        <end position="55"/>
    </location>
</feature>
<dbReference type="InterPro" id="IPR005530">
    <property type="entry name" value="SPW"/>
</dbReference>
<feature type="transmembrane region" description="Helical" evidence="1">
    <location>
        <begin position="92"/>
        <end position="110"/>
    </location>
</feature>
<evidence type="ECO:0000313" key="4">
    <source>
        <dbReference type="Proteomes" id="UP000178367"/>
    </source>
</evidence>
<evidence type="ECO:0000313" key="3">
    <source>
        <dbReference type="EMBL" id="OGF28171.1"/>
    </source>
</evidence>
<feature type="transmembrane region" description="Helical" evidence="1">
    <location>
        <begin position="12"/>
        <end position="30"/>
    </location>
</feature>
<organism evidence="3 4">
    <name type="scientific">Candidatus Falkowbacteria bacterium RIFOXYA2_FULL_47_19</name>
    <dbReference type="NCBI Taxonomy" id="1797994"/>
    <lineage>
        <taxon>Bacteria</taxon>
        <taxon>Candidatus Falkowiibacteriota</taxon>
    </lineage>
</organism>
<dbReference type="Proteomes" id="UP000178367">
    <property type="component" value="Unassembled WGS sequence"/>
</dbReference>
<proteinExistence type="predicted"/>
<keyword evidence="1" id="KW-1133">Transmembrane helix</keyword>
<protein>
    <recommendedName>
        <fullName evidence="2">SPW repeat-containing integral membrane domain-containing protein</fullName>
    </recommendedName>
</protein>
<reference evidence="3 4" key="1">
    <citation type="journal article" date="2016" name="Nat. Commun.">
        <title>Thousands of microbial genomes shed light on interconnected biogeochemical processes in an aquifer system.</title>
        <authorList>
            <person name="Anantharaman K."/>
            <person name="Brown C.T."/>
            <person name="Hug L.A."/>
            <person name="Sharon I."/>
            <person name="Castelle C.J."/>
            <person name="Probst A.J."/>
            <person name="Thomas B.C."/>
            <person name="Singh A."/>
            <person name="Wilkins M.J."/>
            <person name="Karaoz U."/>
            <person name="Brodie E.L."/>
            <person name="Williams K.H."/>
            <person name="Hubbard S.S."/>
            <person name="Banfield J.F."/>
        </authorList>
    </citation>
    <scope>NUCLEOTIDE SEQUENCE [LARGE SCALE GENOMIC DNA]</scope>
</reference>
<keyword evidence="1" id="KW-0812">Transmembrane</keyword>
<feature type="transmembrane region" description="Helical" evidence="1">
    <location>
        <begin position="67"/>
        <end position="86"/>
    </location>
</feature>
<gene>
    <name evidence="3" type="ORF">A2227_06765</name>
</gene>
<evidence type="ECO:0000256" key="1">
    <source>
        <dbReference type="SAM" id="Phobius"/>
    </source>
</evidence>
<sequence>MIDTKQIQTASGINIAAAIWIIFSPFILGFSAINAILVNNILLGIIIGVLAAIRVSMPGKKTNWLSVANMILGLWLIISPFTVSGSMDAAPIWNNVIVGLVVTVMAAWSASTGQETSRV</sequence>
<accession>A0A1F5SPM2</accession>
<name>A0A1F5SPM2_9BACT</name>
<comment type="caution">
    <text evidence="3">The sequence shown here is derived from an EMBL/GenBank/DDBJ whole genome shotgun (WGS) entry which is preliminary data.</text>
</comment>